<organism evidence="2 3">
    <name type="scientific">Actinomortierella ambigua</name>
    <dbReference type="NCBI Taxonomy" id="1343610"/>
    <lineage>
        <taxon>Eukaryota</taxon>
        <taxon>Fungi</taxon>
        <taxon>Fungi incertae sedis</taxon>
        <taxon>Mucoromycota</taxon>
        <taxon>Mortierellomycotina</taxon>
        <taxon>Mortierellomycetes</taxon>
        <taxon>Mortierellales</taxon>
        <taxon>Mortierellaceae</taxon>
        <taxon>Actinomortierella</taxon>
    </lineage>
</organism>
<sequence length="120" mass="13048">EAVEVQMEDSKEKLLLPCGKFSTRRCVSDHISGRTRSGATGGCRFCQGKVVKPSSADAAILGAMEAQISDLRTMMQRLQDTVKALNSRMDGVTNTRLLVAHLALQQPWPAHLGMLEPLLA</sequence>
<dbReference type="EMBL" id="JAAAJB010001107">
    <property type="protein sequence ID" value="KAG0249008.1"/>
    <property type="molecule type" value="Genomic_DNA"/>
</dbReference>
<feature type="coiled-coil region" evidence="1">
    <location>
        <begin position="61"/>
        <end position="95"/>
    </location>
</feature>
<keyword evidence="1" id="KW-0175">Coiled coil</keyword>
<proteinExistence type="predicted"/>
<protein>
    <submittedName>
        <fullName evidence="2">Uncharacterized protein</fullName>
    </submittedName>
</protein>
<accession>A0A9P6PMP1</accession>
<evidence type="ECO:0000313" key="2">
    <source>
        <dbReference type="EMBL" id="KAG0249008.1"/>
    </source>
</evidence>
<gene>
    <name evidence="2" type="ORF">DFQ27_000464</name>
</gene>
<evidence type="ECO:0000313" key="3">
    <source>
        <dbReference type="Proteomes" id="UP000807716"/>
    </source>
</evidence>
<reference evidence="2" key="1">
    <citation type="journal article" date="2020" name="Fungal Divers.">
        <title>Resolving the Mortierellaceae phylogeny through synthesis of multi-gene phylogenetics and phylogenomics.</title>
        <authorList>
            <person name="Vandepol N."/>
            <person name="Liber J."/>
            <person name="Desiro A."/>
            <person name="Na H."/>
            <person name="Kennedy M."/>
            <person name="Barry K."/>
            <person name="Grigoriev I.V."/>
            <person name="Miller A.N."/>
            <person name="O'Donnell K."/>
            <person name="Stajich J.E."/>
            <person name="Bonito G."/>
        </authorList>
    </citation>
    <scope>NUCLEOTIDE SEQUENCE</scope>
    <source>
        <strain evidence="2">BC1065</strain>
    </source>
</reference>
<evidence type="ECO:0000256" key="1">
    <source>
        <dbReference type="SAM" id="Coils"/>
    </source>
</evidence>
<keyword evidence="3" id="KW-1185">Reference proteome</keyword>
<dbReference type="Proteomes" id="UP000807716">
    <property type="component" value="Unassembled WGS sequence"/>
</dbReference>
<feature type="non-terminal residue" evidence="2">
    <location>
        <position position="120"/>
    </location>
</feature>
<dbReference type="AlphaFoldDB" id="A0A9P6PMP1"/>
<comment type="caution">
    <text evidence="2">The sequence shown here is derived from an EMBL/GenBank/DDBJ whole genome shotgun (WGS) entry which is preliminary data.</text>
</comment>
<name>A0A9P6PMP1_9FUNG</name>